<evidence type="ECO:0000256" key="5">
    <source>
        <dbReference type="ARBA" id="ARBA00023002"/>
    </source>
</evidence>
<dbReference type="CDD" id="cd02932">
    <property type="entry name" value="OYE_YqiM_FMN"/>
    <property type="match status" value="1"/>
</dbReference>
<dbReference type="GO" id="GO:0050661">
    <property type="term" value="F:NADP binding"/>
    <property type="evidence" value="ECO:0007669"/>
    <property type="project" value="InterPro"/>
</dbReference>
<keyword evidence="3" id="KW-0288">FMN</keyword>
<evidence type="ECO:0000313" key="8">
    <source>
        <dbReference type="Proteomes" id="UP000253606"/>
    </source>
</evidence>
<dbReference type="InterPro" id="IPR013785">
    <property type="entry name" value="Aldolase_TIM"/>
</dbReference>
<dbReference type="GO" id="GO:0003959">
    <property type="term" value="F:NADPH dehydrogenase activity"/>
    <property type="evidence" value="ECO:0007669"/>
    <property type="project" value="InterPro"/>
</dbReference>
<feature type="domain" description="NADH:flavin oxidoreductase/NADH oxidase N-terminal" evidence="6">
    <location>
        <begin position="7"/>
        <end position="346"/>
    </location>
</feature>
<dbReference type="Gene3D" id="3.20.20.70">
    <property type="entry name" value="Aldolase class I"/>
    <property type="match status" value="1"/>
</dbReference>
<dbReference type="InterPro" id="IPR001155">
    <property type="entry name" value="OxRdtase_FMN_N"/>
</dbReference>
<evidence type="ECO:0000313" key="7">
    <source>
        <dbReference type="EMBL" id="AXC11550.1"/>
    </source>
</evidence>
<dbReference type="OrthoDB" id="9772736at2"/>
<dbReference type="KEGG" id="abas:ACPOL_2226"/>
<evidence type="ECO:0000256" key="4">
    <source>
        <dbReference type="ARBA" id="ARBA00022857"/>
    </source>
</evidence>
<organism evidence="7 8">
    <name type="scientific">Acidisarcina polymorpha</name>
    <dbReference type="NCBI Taxonomy" id="2211140"/>
    <lineage>
        <taxon>Bacteria</taxon>
        <taxon>Pseudomonadati</taxon>
        <taxon>Acidobacteriota</taxon>
        <taxon>Terriglobia</taxon>
        <taxon>Terriglobales</taxon>
        <taxon>Acidobacteriaceae</taxon>
        <taxon>Acidisarcina</taxon>
    </lineage>
</organism>
<proteinExistence type="predicted"/>
<protein>
    <submittedName>
        <fullName evidence="7">Putative oxidoreductase</fullName>
    </submittedName>
</protein>
<keyword evidence="5" id="KW-0560">Oxidoreductase</keyword>
<dbReference type="Pfam" id="PF00724">
    <property type="entry name" value="Oxidored_FMN"/>
    <property type="match status" value="1"/>
</dbReference>
<name>A0A2Z5FXU6_9BACT</name>
<evidence type="ECO:0000256" key="1">
    <source>
        <dbReference type="ARBA" id="ARBA00001917"/>
    </source>
</evidence>
<sequence>MTYSSALFSPFTLAGITFPNRIVVSPMCEYSSVDGFANDWHFVHLGSRAVGGAGLVFTEAAAVSPEGRITPQDLGFWKDEHVSEWKRIVEFLHNQGAKTGIQLAHAGRKASMSRPWEGQERVKPVSEGGWDDVLAPSAIPFSDAYAKPAALEVNRIKQLVQAFQDATRRALQANFDVVEIHAAHGYLLHEFLSPLSNHRTDEYGGSFENRARFLIQVVDAVREVWPLDRPLFVRISATDWAESGGWDLHQSIALAKLLKTRGVDLIDVSSGGLVPGVRIPAGPGYQTEFANQIRKQVQIPTGTVGMITSGAQAEHILQTSQADLIFVAREFLRDPYWALHAAQDLHDVTSWPPQYLRAAPAGSAERKPAAEK</sequence>
<dbReference type="GO" id="GO:0010181">
    <property type="term" value="F:FMN binding"/>
    <property type="evidence" value="ECO:0007669"/>
    <property type="project" value="InterPro"/>
</dbReference>
<dbReference type="InterPro" id="IPR044152">
    <property type="entry name" value="YqjM-like"/>
</dbReference>
<comment type="cofactor">
    <cofactor evidence="1">
        <name>FMN</name>
        <dbReference type="ChEBI" id="CHEBI:58210"/>
    </cofactor>
</comment>
<dbReference type="RefSeq" id="WP_114206988.1">
    <property type="nucleotide sequence ID" value="NZ_CP030840.1"/>
</dbReference>
<dbReference type="Proteomes" id="UP000253606">
    <property type="component" value="Chromosome"/>
</dbReference>
<dbReference type="EMBL" id="CP030840">
    <property type="protein sequence ID" value="AXC11550.1"/>
    <property type="molecule type" value="Genomic_DNA"/>
</dbReference>
<gene>
    <name evidence="7" type="ORF">ACPOL_2226</name>
</gene>
<dbReference type="AlphaFoldDB" id="A0A2Z5FXU6"/>
<dbReference type="PANTHER" id="PTHR43303">
    <property type="entry name" value="NADPH DEHYDROGENASE C23G7.10C-RELATED"/>
    <property type="match status" value="1"/>
</dbReference>
<evidence type="ECO:0000256" key="3">
    <source>
        <dbReference type="ARBA" id="ARBA00022643"/>
    </source>
</evidence>
<reference evidence="7 8" key="1">
    <citation type="journal article" date="2018" name="Front. Microbiol.">
        <title>Hydrolytic Capabilities as a Key to Environmental Success: Chitinolytic and Cellulolytic Acidobacteria From Acidic Sub-arctic Soils and Boreal Peatlands.</title>
        <authorList>
            <person name="Belova S.E."/>
            <person name="Ravin N.V."/>
            <person name="Pankratov T.A."/>
            <person name="Rakitin A.L."/>
            <person name="Ivanova A.A."/>
            <person name="Beletsky A.V."/>
            <person name="Mardanov A.V."/>
            <person name="Sinninghe Damste J.S."/>
            <person name="Dedysh S.N."/>
        </authorList>
    </citation>
    <scope>NUCLEOTIDE SEQUENCE [LARGE SCALE GENOMIC DNA]</scope>
    <source>
        <strain evidence="7 8">SBC82</strain>
    </source>
</reference>
<evidence type="ECO:0000256" key="2">
    <source>
        <dbReference type="ARBA" id="ARBA00022630"/>
    </source>
</evidence>
<keyword evidence="2" id="KW-0285">Flavoprotein</keyword>
<accession>A0A2Z5FXU6</accession>
<keyword evidence="8" id="KW-1185">Reference proteome</keyword>
<keyword evidence="4" id="KW-0521">NADP</keyword>
<dbReference type="SUPFAM" id="SSF51395">
    <property type="entry name" value="FMN-linked oxidoreductases"/>
    <property type="match status" value="1"/>
</dbReference>
<dbReference type="NCBIfam" id="NF010047">
    <property type="entry name" value="PRK13523.1"/>
    <property type="match status" value="1"/>
</dbReference>
<evidence type="ECO:0000259" key="6">
    <source>
        <dbReference type="Pfam" id="PF00724"/>
    </source>
</evidence>
<dbReference type="PANTHER" id="PTHR43303:SF4">
    <property type="entry name" value="NADPH DEHYDROGENASE C23G7.10C-RELATED"/>
    <property type="match status" value="1"/>
</dbReference>